<dbReference type="EMBL" id="QLLL01000014">
    <property type="protein sequence ID" value="RAI97710.1"/>
    <property type="molecule type" value="Genomic_DNA"/>
</dbReference>
<feature type="chain" id="PRO_5016283863" evidence="2">
    <location>
        <begin position="20"/>
        <end position="7091"/>
    </location>
</feature>
<dbReference type="PANTHER" id="PTHR34720:SF9">
    <property type="entry name" value="BLR4714 PROTEIN"/>
    <property type="match status" value="1"/>
</dbReference>
<dbReference type="NCBIfam" id="NF012211">
    <property type="entry name" value="tand_rpt_95"/>
    <property type="match status" value="56"/>
</dbReference>
<evidence type="ECO:0000259" key="3">
    <source>
        <dbReference type="PROSITE" id="PS50268"/>
    </source>
</evidence>
<dbReference type="GO" id="GO:0016020">
    <property type="term" value="C:membrane"/>
    <property type="evidence" value="ECO:0007669"/>
    <property type="project" value="InterPro"/>
</dbReference>
<evidence type="ECO:0000256" key="1">
    <source>
        <dbReference type="SAM" id="MobiDB-lite"/>
    </source>
</evidence>
<dbReference type="InterPro" id="IPR026341">
    <property type="entry name" value="T9SS_type_B"/>
</dbReference>
<dbReference type="InterPro" id="IPR041690">
    <property type="entry name" value="Cadherin_5"/>
</dbReference>
<protein>
    <submittedName>
        <fullName evidence="4">Gliding motility-associated-like protein</fullName>
    </submittedName>
</protein>
<dbReference type="InterPro" id="IPR040853">
    <property type="entry name" value="RapA2_cadherin-like"/>
</dbReference>
<dbReference type="Gene3D" id="2.60.40.3440">
    <property type="match status" value="29"/>
</dbReference>
<dbReference type="Pfam" id="PF17963">
    <property type="entry name" value="Big_9"/>
    <property type="match status" value="51"/>
</dbReference>
<dbReference type="Pfam" id="PF17803">
    <property type="entry name" value="Cadherin_4"/>
    <property type="match status" value="4"/>
</dbReference>
<dbReference type="Gene3D" id="2.60.40.2700">
    <property type="match status" value="1"/>
</dbReference>
<feature type="region of interest" description="Disordered" evidence="1">
    <location>
        <begin position="6980"/>
        <end position="7000"/>
    </location>
</feature>
<feature type="compositionally biased region" description="Polar residues" evidence="1">
    <location>
        <begin position="6980"/>
        <end position="6999"/>
    </location>
</feature>
<dbReference type="NCBIfam" id="TIGR04131">
    <property type="entry name" value="Bac_Flav_CTERM"/>
    <property type="match status" value="1"/>
</dbReference>
<dbReference type="Pfam" id="PF17892">
    <property type="entry name" value="Cadherin_5"/>
    <property type="match status" value="2"/>
</dbReference>
<evidence type="ECO:0000256" key="2">
    <source>
        <dbReference type="SAM" id="SignalP"/>
    </source>
</evidence>
<feature type="region of interest" description="Disordered" evidence="1">
    <location>
        <begin position="2956"/>
        <end position="2977"/>
    </location>
</feature>
<accession>A0A327PZR9</accession>
<dbReference type="Gene3D" id="2.60.40.2810">
    <property type="match status" value="23"/>
</dbReference>
<dbReference type="InterPro" id="IPR013783">
    <property type="entry name" value="Ig-like_fold"/>
</dbReference>
<organism evidence="4 5">
    <name type="scientific">Chitinophaga skermanii</name>
    <dbReference type="NCBI Taxonomy" id="331697"/>
    <lineage>
        <taxon>Bacteria</taxon>
        <taxon>Pseudomonadati</taxon>
        <taxon>Bacteroidota</taxon>
        <taxon>Chitinophagia</taxon>
        <taxon>Chitinophagales</taxon>
        <taxon>Chitinophagaceae</taxon>
        <taxon>Chitinophaga</taxon>
    </lineage>
</organism>
<dbReference type="InterPro" id="IPR002126">
    <property type="entry name" value="Cadherin-like_dom"/>
</dbReference>
<gene>
    <name evidence="4" type="ORF">LX64_05014</name>
</gene>
<keyword evidence="5" id="KW-1185">Reference proteome</keyword>
<feature type="domain" description="Cadherin" evidence="3">
    <location>
        <begin position="1781"/>
        <end position="1880"/>
    </location>
</feature>
<dbReference type="Gene3D" id="2.60.40.10">
    <property type="entry name" value="Immunoglobulins"/>
    <property type="match status" value="1"/>
</dbReference>
<feature type="region of interest" description="Disordered" evidence="1">
    <location>
        <begin position="2754"/>
        <end position="2784"/>
    </location>
</feature>
<sequence length="7091" mass="738324">MRFVALFLLSALLSHPAFAEGSKELNANGGNRPFINCGTTYNVSFPFTSYGTVKVYVNVGERIFLGSSAQGIGSGTINLRAPNGVNYSSGTSTTTGRISNRTQEVNGPNVGSVTTGYVPYIVTVGAGQAGIWEIDFIPPSPTNTTSPSPILASGSWSQPSTAFLAAFDVSVRNAGNTAFIPGRLFTTNFVANMGNISSTFRAIFNVLTRDGYIYTVNNNGQAGFGFTFFVNNKGFRDANGAPLYKSIDDITTADVQDPRSEDTESDVTHKIFFNSPASDLPTSGATRSGTDWLLITPTPAVVSNYTFTGVEGSANVAGTNPAGGNIGFTASQNGNFLIRIDLNNNGVYTDAVDRSITGSATAGTNTVYWNGLNGLGQPTATTISNINVQVVLYAGEVHFPFIDVENNPNGIIITRTNGSGANDVVFWDDSDVPVSGIPSNPVVNTTGISSTTNGHKWGSTSYSATDFGNENGLDTWAYITSTPLTGTTNVVLREADLETVFSSSNLTAACVGASIIDTVRIRNNGPSNVTGASVRITFPAELTGVTVTSAVTSGTASLTSSSTTTTQYSAVVNMNNAAVMTFIVRGTVSSFPSSSNITFNASIMRPPDVTDPDATNPDPAPPTDPQNECDAAPSGVGCNNIKVNTITISNTPTTATIVGDAAPTYCAVTSATLTGNTASVGTVTWTKISGPGTQTFTSPNSASTTVNGLQTGTYVFRYTISSGACTPSTADVTLTVQAALSNNVITAPLTVSYCGSGDPSVITGSTPSGGSGTYTYQWQSSLNNSTWTDISGATSASYDPPALTTTTYFRRTVTSGACTTPSNSNVVQVTIIPSVTNNTITAPATTTFCTSGDPANIVGTTPTGGSGIYAIQWQQSSDSTNWSDILGAIGTSYDPPLTSTTTYYRRAITSATCLTPVLSNVVKVTVQPTLTSGSIATDQVLCGAGDPALLTAAAPTGGTGTYTYQWQSSTTSSSAGFTDIASATAATYDPPVITTTTYYRRIVRSGVCPDATSNVVTITINPSLTAGSIGSNQTFCASGDPNVFSQLTAATGGNGVYTYQWQSSTTSATAGFTNISGATAPTYDEGTISTTTYYRRITRSDGCTDAISNVVTVTIQAGIGNNTISADQTICTGSTPAALAGAPATGGSGTFTYLWQSSTNGTTFVAAAGTNNGQNYSPGALTQSTIFRRVVTSGACATGINSNIVQITVRPTTSVANAGTDQGPLTTSTTQLQGNNPTQGIGAWTQLTGPGPATINNASLYNTTVSNLVPGAYIFRWTITNDPCPSSSANVTIRVNQPPFALNDSITTNEDQPININVTANDFDSDGSVNVSSIVIASQPKFGTVAVNANGTVLYNPIANYNGPDDFTYTIRDNLGATSNAATVKLTVNSVNDIPVAADDYINVSENTTITLPAPGVLANDVDADKEQLTAVLILPVKHGTAQLNADGSLTYTPTRFFFGLDSLRYRVCDAANTCDTATVYFNVGNVNDKPVANADTYNMLEDGKLTTTVSVLANDTDADNDPLTATLLTQPAHGSIIFQSNGQFIYTPAANYNGTETFTYTACDAGGLCDTGTVTINIAPVNDAPNAVNDAYNTAEDVPLVITAPGVLQNDVDVDGQPLTVALVTAPTNGTIVLNANGSFTYTPNRDFNGLDVITYRVCDNGTPSLCDTATISITVTPVNDTVVIANETYTLNEDNALNVVSPGVLANDVDPDGDAITAALVTGPKHGTLTLRPNGSFNYLPDANYNGVDSFVYRVCDNSGACRLGTTTLNITAVNDKPVAGNDAFSVDEDQVLNVPAGALTTNDIDVDGNPLTTTLVTGPTNGTITVRPNGSFTYTPNANYNGTDVFTYRVCDNGTPSLCDTATVTITVNAVNDAPVAVNDSYSLNEDQPLTIANPGVLANDTDIDGDVLTVNVITSPAHGKLTANAAGGFTYTPGRNYNGTDSYTYQACDNAGLCSNIATVTFTIAPVNDPPSTSPVSYAVDEDNTLNVGAPGVLFNSSDVDGDPLTATLVQGPANGTLTLNSNGSFTFVPAANFNGNDFFTYNVCDPQGACILDSAFIRINAVNDAPVAYNDVYTVAEDNTLTIAAPGVLSNDTDTENDALTASLLIRPIHGTLTLNATGSFSYVPNANYNGVDSFSYRLCDAGGLCDTAVVVINITPENDAPVAGNDNYSIDEDKPLVITSPGVLFNDFDIDGDPIFSSIFIQPANGTVTMSSNGSFTYIPNPNFNGVDTFVYRVCDNDTPQLCSNGTVTVVVRPVNDAPSATNDAYTTAEDTPLTVAAPGVLANDTDVDGDPITASIVRQPLNGTVTLNANGAFTYTPSNNFNGTDTLWYRVCDNATPSACSNAFAVFTVTPVNDAPIPKEDNYTTAEDQTLTIVAPAGVLFNDSDPENDPLTATVVINPVNGTVILNSNGTFSYTPNANYNGIDSFTYRACDNSLACADAIVHIVVTPVNDIPVATDDNYTLAEDTPLTVAAPGVLSNDVDADDDPLTVVIVTNPAHGTVTLNPSGGFTYTPVKDYNGTDVFSYKVCDGSNACDTAFVNLTITAVNDTPVIVPDVYNIPPLLPFAGNQSTGNYFTKNDYDPDGDPITPTPMFTTDINGNSLLLSNDGFFQFTSAPGFLGAATFTYTACDPGGLCGSATVTFNVGAVNVPPVAVTDSFTVDEDDILRVQSPGRNILTNDADPNGGSIYVSGVATQPLHGTVTVSTDGSFTYVPEANYNGLDSFYVNVCDPQGLCANPNNKVIITINPVNDRPDAENDSYSGAEDTPLTGNVQDNDADADNDALTSTLIDAVGGTVVLNANGTFTFTPNLNFNGNATFRYSLCDNGVPSLCDTALVNLYFEPVNDTPSAINDLYNMAKNTVLVVDANNSVLQNDQTYDGDALSVSVDTLPRNGTLQFNSNGTFRYIPNTGFYGVDSFFYKVCDPFNACSGAKVTINVVGSNEVPVAVDDVASTSEDSTVTGNVLTNDSDPDPTNTLSATLVTIPANGSVIVNANGSYTYTPNPNFNGTDVFSYQVCDNGVPSLCDTGNVVITVNPVNDPPVATADDYSTLEDNTLNIPVAQGVLVNDTDIDNEPLSATVVTTTTNGILQFNSNGSFRYIPNRYYNGVDSFTYRACDVAGTCSTAIARIHITPVNNAPIAVDDIFVRTEDTVITFPPIVILINDSDPDGDSLSGRPIGNLQHGTYVSNPNGTYTYTPARDYFGVDSIMYQVCDPYGLCDTGLIKVILLPVNDPPLGGVDNYTVLSDSTLIVSSPGVLANDKDIDDTNLSATLVTGPTKGSLQLNSDGSFTYVPNQYFYGLDSATYNVCDTSNACSLTKIYFTVVGSNHPPTAITDNYTTAEDSTYSVEGSTGVLANDFDVDGEGLTASLAVAPNNGSVVVNPNGGFTYTPNPNFFGKDVFTYQVCDNNGTPLCVIGTVNITVQPRPDQPIAQPDTYTVKEDSVINVPGPGVLVNDNNVDNDQLTATLLTPPTKGTFSFNADGSFTYRPPLYTRSIDSFTYRVCNLSGLCDSSKVYLNVLPVNHAPVGVDDVFTIPEDTVITFNPNIALVNDIDVDGDSLVGTPISLLRHGTYVINGNGTITYTPDRDYNGVDSVQYKVCDPFGLCDTAYVKLIILPVNDAPVACDKQYATPEDEPYTVLAPGILTCDSDVDGDVLNGYILVQPKNGVLNVRSDNSFTYTPHPNFFGQDTTWYVVYDPSGARDTGTIIFTVIDVNDAPIANDNTVAVAKDSTANGNVLLNASDVDKDALTATVLVGATHGNLNLNPNGTFTYTPNAGYMGIDTVLYTVCDNGKPVLCDTAKLTLIVFKVNFPPIANDDTLNIAPNVQGTGNVVTNDNVPNGDTLTAVVLSTTANGTITMQPNGSYTYLPPANFLGVDTIRYQVCDNDSPALCDTATLIVNVVSTNLPPLAIDNLETCGAGIPITGNVLANDYEPNPGDTLTATLLTFPTKGSITLSANGDYTYVANITESGVDTVYIKVCDNGVPSLCDTSRFLLYISAYNNPPVTADDILTVVQGNTIGANIFRNDTDDTYPLRPTVIKLPINTYSLDSAGNFTYTAPVNFLGNDTLIYRVCDAGYPSKCDTAMVIIRVVIPNVAPVAVNDQASIVVGNTATGNVLINDTDANNDVLVASIIKSTTKGNIILSADGSYNYTPNGISLGADTLIYRVCDTALCDTGLLILQVLSNNRAPIAVNDAASAVDGVPTIGNVLLNDSDPDDNALVANLLRNVQHGSLAFNADGSFTYTANGNYTGLDTLVYSVCDNGLPSLCDTAVLVITVSRPPNGKPIANNDQVSLLEGGNASGNVLSNDIDPEGDPLTASIISNANHGVFTLNPNGSFTYAPNAGFFGSDSVMYRACDNSTPPLCDTALLVFAVQQGNRKPVAQDDIASAIAGIALNGNVVINDSDPDGNAITAYLLNTVQHGVLTFSESGSYTYTPNANFAGLDSFVYRICDDGKPSLCDTAVARFTVSLPSDKPVANNDLVTLNTGGTATGNVLSNDIDPQGRLLTVVVAKPAQHGAFTLNSNGTFTYTPGPSYAGQDTVIYSVCTNEFPPMCDSALVIFTIVQGNRAPMAIDDSKTAVAGVTVTGNVLANDSDPDGDGVVAGVVKGLSNGQFNFNTDGTYTYTPVLNFIGNDTLIYQVCDNGKPSRCDTAMLVITVGQGNRAPVGNDEVVNAVAGLSVTGNVLSNDTDPDGNTLSASMIRNITHGTFNLNEAGSFTYTPAANYVGNDTLVYRLCDNGIPSLCDSATLIFIVSAPQGAPIANNDHFQVASNGSTSGNVLSNDLSTNGGSLTASIVKNASHGAFALNADGTFTYSPATGFVGIDSIAYRACDNATPPQCDTAYLIVTVIQGNRAPVIVGESVTTISGIPVVGNVLANDTDPDGNVLTATQTANVKYGIIAFNSDGSYTYTSTPGYVGNDTLHYRVCDNGVPPLCGDASLIITVLAPADKPVANDDVVKMNSGSSVSGNVLTNDIDPVGGTLVASTITGASNGTFALNADGSYTYTPNTGYAGSDTVRYRACNNATPPACDTALLIFNVIQGNRAPVAVNDAQAALAGIPVSGNVLTNDSDPDGNLLIASVQQNVQHGRLVLNGDGSYTYTPGAGFVGLDSLVYRVCDNGIPSQCATASLVFTVTIANRAPVVVNDNVSLVSGGTANGNVLNNDSDPDGDPLTVSIVKDASNGVVVLNTDGTFTYTPNVGFVGIDTVIYQACDNRVPPACSQGFIIFNVAQGNRPPLAIDDVVNAIDGIPVIGNVLSNDTDPDGNALVATLLRNVQHGFLAFNADGSYTYTADGGYAGTDTVVYSVCDNGTPTLCDTAMLIFTVTNLNGKPLANDDRISLFSGNSASGNVLANDTDPEGDPLSASIVKNAGNGVFALNANGSFTYTPNVGFVGIDTVIYRACDNSLPPLCDTALLIFTIDQGNRAPIANNDAATAVAGIELNGNVMSNDSDPDGNLIQATLITNVKNGTLTFNLNGAYTYTPNATFGGQDTLVYMICDIGQPALCDTAIAVFTVILPAEKPVANDDNVSLDAGGAASGNVLSNDIDPRSRPLTTSIVKPAANGTFNLNADGSFTYTPNAGFFGNDTVIYRACNNATPPMCDSALLIFNVIQGNRAPVAVDDSKTAVAGVTVTGNVLANDSDPDGNAVVAGVVKNVSHGACSFNSDGTYTYTADLSYIGTDTLVYSVCDNGTPSLCDTAILVITVGQGNRAPIANNENLGAIAGVAVTGNVLANDTDPDGNALTASVVKNITHGTMVLGAGGSFNYTPAANYVGNDTLVYQVCDNGVPSLCDTATLIFTVNAPQAAPIANSDNVQSTPGIPTTGNVLTNDIATNGGSLTASVVTPAAHGTFNLNPDGSFTYTPTPGYVGLDSIAYRACSNETPPQCDTAYVIITVVQGNRAPVVFNESVGTIRDIPVSGNVLANDSDPDGNVLTATQTSNVKHGVIAFNADGSYTYTPSAGYVGNDTMTYRVCDNGVPSLCSDASLIITVVAPAGKPVANEDVVQLNVGGSASGNVLSNDIDPDGGSLTASIISNASHGICSLNADGSFTYTPAAGFLGPDTVRYRACNNATPPACDTAYLIFQVLQGNRAPLAIEDYLDAFAGIPVNGNVLANDSDPDGNLLIASIEQNVKHGVLVLNGNGTFTYTANAGFTGMDTLVYRVCDNGIPSMCTTSSLFITVTIPNAVPIAVNDMVAATAGTAVTGNVLTNDSDPDGQPLTASTVRGVQHGTIVLNADGSFTYTANAGYAGSDTLIYRACDNGTPSLCDTAYLVFNVTIGNMAPVAVNDVQAATAGSPATGNVLSNDTDPDGQPLTASTVRGVQHGTIVLNADGSFTYTANAGYAGSDTLIYRACDNGTPSLCDTAYLVFNVGIGNQAPVAVNDVQAATAGTATTGNVLANDADPDGQPLTASTVRGVQHGTIVLNADGSFTYTANAGYAGSDTLIYRACDNGTPSLCDTAYLVFNVTIGNRAPVAVNDVQAGPAGVAITGNVITNDSDPDGQPLTASVVRNVQNGIITVNADGTFSYTANTNFNGSDTLSYQVCDNGTPSLCDTAYLVFNISTGNHPPTANNDRVTTKANTTVTGNVLDNDTDPDRDNLTVSVISNVQHGTITFPANGSFSYTPSLNFTGLDSLVYRVCDNGTPNLCDTAVLYINVVANEKPIAGDDIFSGLEGTTVTGDALQNDIDPDGSSLTPSVVSGPRNGTFSFTLGGNFTYTPNTGFTGRDTITYRVCDNGTPSLCDTATIIINMIRGNRAPVAVDEFVNANAGEQIRGNVLSNDSDPDGNSLLASLVRGTLHGTFTLNDDGSYTYTPDANFQGLDTLFYRICDNATPQACANARLIIDVRIGLKPVIGIAKAVASSKLENDGTSTISLTFTVRNMGNVPITNVQVEDNLSNVFPAPLTYRIRSISASGNLIANASYNGAANINLLSTGSTLAVGALDSITLSFNVTPHGTYGTYNNVATLVGFFNNQRITDLSTDGRNVDPNNDGTPSEQTPTPIVVAPRDIYTPTAFTPNGDGKNDRLIFGGLDRYPNSRLTIYNRWGNQVYHNKNYDNSWTAEKLLQGTYYYILEINAPEGKRVLTGWIELMR</sequence>
<dbReference type="InterPro" id="IPR010221">
    <property type="entry name" value="VCBS_dom"/>
</dbReference>
<dbReference type="CDD" id="cd11304">
    <property type="entry name" value="Cadherin_repeat"/>
    <property type="match status" value="1"/>
</dbReference>
<name>A0A327PZR9_9BACT</name>
<dbReference type="InterPro" id="IPR006626">
    <property type="entry name" value="PbH1"/>
</dbReference>
<feature type="signal peptide" evidence="2">
    <location>
        <begin position="1"/>
        <end position="19"/>
    </location>
</feature>
<keyword evidence="2" id="KW-0732">Signal</keyword>
<dbReference type="PANTHER" id="PTHR34720">
    <property type="entry name" value="MICROCYSTIN DEPENDENT PROTEIN"/>
    <property type="match status" value="1"/>
</dbReference>
<feature type="region of interest" description="Disordered" evidence="1">
    <location>
        <begin position="600"/>
        <end position="630"/>
    </location>
</feature>
<proteinExistence type="predicted"/>
<evidence type="ECO:0000313" key="4">
    <source>
        <dbReference type="EMBL" id="RAI97710.1"/>
    </source>
</evidence>
<evidence type="ECO:0000313" key="5">
    <source>
        <dbReference type="Proteomes" id="UP000249547"/>
    </source>
</evidence>
<reference evidence="4 5" key="1">
    <citation type="submission" date="2018-06" db="EMBL/GenBank/DDBJ databases">
        <title>Genomic Encyclopedia of Archaeal and Bacterial Type Strains, Phase II (KMG-II): from individual species to whole genera.</title>
        <authorList>
            <person name="Goeker M."/>
        </authorList>
    </citation>
    <scope>NUCLEOTIDE SEQUENCE [LARGE SCALE GENOMIC DNA]</scope>
    <source>
        <strain evidence="4 5">DSM 23857</strain>
    </source>
</reference>
<dbReference type="NCBIfam" id="TIGR01965">
    <property type="entry name" value="VCBS_repeat"/>
    <property type="match status" value="1"/>
</dbReference>
<dbReference type="SMART" id="SM00710">
    <property type="entry name" value="PbH1"/>
    <property type="match status" value="12"/>
</dbReference>
<dbReference type="Proteomes" id="UP000249547">
    <property type="component" value="Unassembled WGS sequence"/>
</dbReference>
<dbReference type="PROSITE" id="PS50268">
    <property type="entry name" value="CADHERIN_2"/>
    <property type="match status" value="1"/>
</dbReference>
<dbReference type="Pfam" id="PF13585">
    <property type="entry name" value="CHU_C"/>
    <property type="match status" value="1"/>
</dbReference>
<comment type="caution">
    <text evidence="4">The sequence shown here is derived from an EMBL/GenBank/DDBJ whole genome shotgun (WGS) entry which is preliminary data.</text>
</comment>
<dbReference type="GO" id="GO:0005509">
    <property type="term" value="F:calcium ion binding"/>
    <property type="evidence" value="ECO:0007669"/>
    <property type="project" value="InterPro"/>
</dbReference>
<dbReference type="Pfam" id="PF22352">
    <property type="entry name" value="K319L-like_PKD"/>
    <property type="match status" value="2"/>
</dbReference>
<dbReference type="GO" id="GO:0007156">
    <property type="term" value="P:homophilic cell adhesion via plasma membrane adhesion molecules"/>
    <property type="evidence" value="ECO:0007669"/>
    <property type="project" value="InterPro"/>
</dbReference>